<evidence type="ECO:0000256" key="1">
    <source>
        <dbReference type="SAM" id="MobiDB-lite"/>
    </source>
</evidence>
<gene>
    <name evidence="2" type="ORF">BVRB_004090</name>
</gene>
<proteinExistence type="predicted"/>
<dbReference type="EMBL" id="KQ090426">
    <property type="protein sequence ID" value="KMS95886.1"/>
    <property type="molecule type" value="Genomic_DNA"/>
</dbReference>
<dbReference type="Proteomes" id="UP000035740">
    <property type="component" value="Unassembled WGS sequence"/>
</dbReference>
<accession>A0A0J8B4G6</accession>
<name>A0A0J8B4G6_BETVV</name>
<dbReference type="KEGG" id="bvg:104883865"/>
<sequence length="191" mass="21193">MGQALRRATGKLRNTNIDTSSSAPSPIQHSFDRAAKPVSSGNNVQINNKDFPSDRNSTSNAQVLEERDPTYEVMLSQMAGKIKTKPGGKLVMGEASVVQKTKRPLPRIRNTSPDAGRYEERPVAAGTLNVAQLRHIMLLHKGKDVEQDKQLGLKEVAENFRVDAVQLEKVFKYVSLPPENNTSRKTQELED</sequence>
<dbReference type="Gramene" id="KMS95886">
    <property type="protein sequence ID" value="KMS95886"/>
    <property type="gene ID" value="BVRB_004090"/>
</dbReference>
<feature type="region of interest" description="Disordered" evidence="1">
    <location>
        <begin position="1"/>
        <end position="60"/>
    </location>
</feature>
<feature type="compositionally biased region" description="Polar residues" evidence="1">
    <location>
        <begin position="12"/>
        <end position="28"/>
    </location>
</feature>
<dbReference type="OrthoDB" id="1609931at2759"/>
<evidence type="ECO:0000313" key="2">
    <source>
        <dbReference type="EMBL" id="KMS95886.1"/>
    </source>
</evidence>
<feature type="compositionally biased region" description="Polar residues" evidence="1">
    <location>
        <begin position="39"/>
        <end position="60"/>
    </location>
</feature>
<dbReference type="AlphaFoldDB" id="A0A0J8B4G6"/>
<evidence type="ECO:0000313" key="3">
    <source>
        <dbReference type="Proteomes" id="UP000035740"/>
    </source>
</evidence>
<protein>
    <submittedName>
        <fullName evidence="2">Uncharacterized protein</fullName>
    </submittedName>
</protein>
<dbReference type="eggNOG" id="ENOG502RY4S">
    <property type="taxonomic scope" value="Eukaryota"/>
</dbReference>
<keyword evidence="3" id="KW-1185">Reference proteome</keyword>
<dbReference type="PANTHER" id="PTHR36759:SF1">
    <property type="entry name" value="DYNEIN BETA CHAIN, CILIARY PROTEIN"/>
    <property type="match status" value="1"/>
</dbReference>
<organism evidence="2 3">
    <name type="scientific">Beta vulgaris subsp. vulgaris</name>
    <name type="common">Beet</name>
    <dbReference type="NCBI Taxonomy" id="3555"/>
    <lineage>
        <taxon>Eukaryota</taxon>
        <taxon>Viridiplantae</taxon>
        <taxon>Streptophyta</taxon>
        <taxon>Embryophyta</taxon>
        <taxon>Tracheophyta</taxon>
        <taxon>Spermatophyta</taxon>
        <taxon>Magnoliopsida</taxon>
        <taxon>eudicotyledons</taxon>
        <taxon>Gunneridae</taxon>
        <taxon>Pentapetalae</taxon>
        <taxon>Caryophyllales</taxon>
        <taxon>Chenopodiaceae</taxon>
        <taxon>Betoideae</taxon>
        <taxon>Beta</taxon>
    </lineage>
</organism>
<dbReference type="OMA" id="HNGPMDV"/>
<dbReference type="PANTHER" id="PTHR36759">
    <property type="entry name" value="DYNEIN BETA CHAIN, CILIARY PROTEIN"/>
    <property type="match status" value="1"/>
</dbReference>
<reference evidence="2 3" key="1">
    <citation type="journal article" date="2014" name="Nature">
        <title>The genome of the recently domesticated crop plant sugar beet (Beta vulgaris).</title>
        <authorList>
            <person name="Dohm J.C."/>
            <person name="Minoche A.E."/>
            <person name="Holtgrawe D."/>
            <person name="Capella-Gutierrez S."/>
            <person name="Zakrzewski F."/>
            <person name="Tafer H."/>
            <person name="Rupp O."/>
            <person name="Sorensen T.R."/>
            <person name="Stracke R."/>
            <person name="Reinhardt R."/>
            <person name="Goesmann A."/>
            <person name="Kraft T."/>
            <person name="Schulz B."/>
            <person name="Stadler P.F."/>
            <person name="Schmidt T."/>
            <person name="Gabaldon T."/>
            <person name="Lehrach H."/>
            <person name="Weisshaar B."/>
            <person name="Himmelbauer H."/>
        </authorList>
    </citation>
    <scope>NUCLEOTIDE SEQUENCE [LARGE SCALE GENOMIC DNA]</scope>
    <source>
        <tissue evidence="2">Taproot</tissue>
    </source>
</reference>